<dbReference type="EMBL" id="JBHSDP010000008">
    <property type="protein sequence ID" value="MFC4327480.1"/>
    <property type="molecule type" value="Genomic_DNA"/>
</dbReference>
<comment type="caution">
    <text evidence="3">The sequence shown here is derived from an EMBL/GenBank/DDBJ whole genome shotgun (WGS) entry which is preliminary data.</text>
</comment>
<evidence type="ECO:0000256" key="2">
    <source>
        <dbReference type="SAM" id="SignalP"/>
    </source>
</evidence>
<evidence type="ECO:0000313" key="3">
    <source>
        <dbReference type="EMBL" id="MFC4327480.1"/>
    </source>
</evidence>
<feature type="signal peptide" evidence="2">
    <location>
        <begin position="1"/>
        <end position="24"/>
    </location>
</feature>
<keyword evidence="4" id="KW-1185">Reference proteome</keyword>
<keyword evidence="2" id="KW-0732">Signal</keyword>
<dbReference type="Proteomes" id="UP001595824">
    <property type="component" value="Unassembled WGS sequence"/>
</dbReference>
<sequence>MRLLRVRRIAGTAALLAAGVLALAGCDDDSGTGAAHPAPATAAAAATSAAPEPSGEPATEPASPRPAASATPAPAATLRDYTGSGVGTAVAAARASGLRYAVHLQGTGRSASSWGAAEKVCEQRADGGAVTFTVARDGRDCAGGLLHTPAPAKTASGGGSGGTSGGGTTGGSGGGNSGGGSKACALTSPAGNCYADGQFCAARHHGMSTYGKGGEYLTCAQDGAGRWRWSDGVAG</sequence>
<feature type="region of interest" description="Disordered" evidence="1">
    <location>
        <begin position="29"/>
        <end position="74"/>
    </location>
</feature>
<feature type="chain" id="PRO_5047145996" description="DUF3761 domain-containing protein" evidence="2">
    <location>
        <begin position="25"/>
        <end position="235"/>
    </location>
</feature>
<protein>
    <recommendedName>
        <fullName evidence="5">DUF3761 domain-containing protein</fullName>
    </recommendedName>
</protein>
<reference evidence="4" key="1">
    <citation type="journal article" date="2019" name="Int. J. Syst. Evol. Microbiol.">
        <title>The Global Catalogue of Microorganisms (GCM) 10K type strain sequencing project: providing services to taxonomists for standard genome sequencing and annotation.</title>
        <authorList>
            <consortium name="The Broad Institute Genomics Platform"/>
            <consortium name="The Broad Institute Genome Sequencing Center for Infectious Disease"/>
            <person name="Wu L."/>
            <person name="Ma J."/>
        </authorList>
    </citation>
    <scope>NUCLEOTIDE SEQUENCE [LARGE SCALE GENOMIC DNA]</scope>
    <source>
        <strain evidence="4">PCU 347</strain>
    </source>
</reference>
<dbReference type="RefSeq" id="WP_381737305.1">
    <property type="nucleotide sequence ID" value="NZ_JBHSDP010000008.1"/>
</dbReference>
<proteinExistence type="predicted"/>
<gene>
    <name evidence="3" type="ORF">ACFPC0_06510</name>
</gene>
<evidence type="ECO:0000313" key="4">
    <source>
        <dbReference type="Proteomes" id="UP001595824"/>
    </source>
</evidence>
<dbReference type="PROSITE" id="PS51257">
    <property type="entry name" value="PROKAR_LIPOPROTEIN"/>
    <property type="match status" value="1"/>
</dbReference>
<organism evidence="3 4">
    <name type="scientific">Streptomyces andamanensis</name>
    <dbReference type="NCBI Taxonomy" id="1565035"/>
    <lineage>
        <taxon>Bacteria</taxon>
        <taxon>Bacillati</taxon>
        <taxon>Actinomycetota</taxon>
        <taxon>Actinomycetes</taxon>
        <taxon>Kitasatosporales</taxon>
        <taxon>Streptomycetaceae</taxon>
        <taxon>Streptomyces</taxon>
    </lineage>
</organism>
<evidence type="ECO:0008006" key="5">
    <source>
        <dbReference type="Google" id="ProtNLM"/>
    </source>
</evidence>
<accession>A0ABV8TA56</accession>
<name>A0ABV8TA56_9ACTN</name>
<feature type="compositionally biased region" description="Gly residues" evidence="1">
    <location>
        <begin position="156"/>
        <end position="181"/>
    </location>
</feature>
<feature type="region of interest" description="Disordered" evidence="1">
    <location>
        <begin position="149"/>
        <end position="181"/>
    </location>
</feature>
<evidence type="ECO:0000256" key="1">
    <source>
        <dbReference type="SAM" id="MobiDB-lite"/>
    </source>
</evidence>